<dbReference type="EMBL" id="CAXAQS010000907">
    <property type="protein sequence ID" value="CAK9253596.1"/>
    <property type="molecule type" value="Genomic_DNA"/>
</dbReference>
<keyword evidence="1" id="KW-0184">Conjugation</keyword>
<feature type="region of interest" description="Disordered" evidence="2">
    <location>
        <begin position="200"/>
        <end position="224"/>
    </location>
</feature>
<feature type="compositionally biased region" description="Polar residues" evidence="2">
    <location>
        <begin position="236"/>
        <end position="248"/>
    </location>
</feature>
<evidence type="ECO:0000259" key="3">
    <source>
        <dbReference type="Pfam" id="PF03389"/>
    </source>
</evidence>
<feature type="region of interest" description="Disordered" evidence="2">
    <location>
        <begin position="236"/>
        <end position="267"/>
    </location>
</feature>
<name>A0ABP0VGM0_9BRYO</name>
<dbReference type="Proteomes" id="UP001497444">
    <property type="component" value="Unassembled WGS sequence"/>
</dbReference>
<proteinExistence type="predicted"/>
<evidence type="ECO:0000313" key="5">
    <source>
        <dbReference type="Proteomes" id="UP001497444"/>
    </source>
</evidence>
<keyword evidence="5" id="KW-1185">Reference proteome</keyword>
<evidence type="ECO:0000256" key="1">
    <source>
        <dbReference type="ARBA" id="ARBA00022971"/>
    </source>
</evidence>
<accession>A0ABP0VGM0</accession>
<dbReference type="InterPro" id="IPR005053">
    <property type="entry name" value="MobA_MobL"/>
</dbReference>
<dbReference type="Pfam" id="PF03389">
    <property type="entry name" value="MobA_MobL"/>
    <property type="match status" value="1"/>
</dbReference>
<feature type="compositionally biased region" description="Basic residues" evidence="2">
    <location>
        <begin position="207"/>
        <end position="218"/>
    </location>
</feature>
<sequence>MAIFHLTHKFLKRSSGASSISKAAYNAGQKIEDNDGSTEYSDYTRKGGVLYDEIMLPSGSPSWANERGELWRRLEAREDRSTRRADAILAHNIDIALPHELTLEQNIFLAKDYVREQFTRKGYAVDWAIHSPDPRGDSRNIHLHILVPLRKIDANGESFGIKDRYTKQQLSKKVSGQRSSWAILANRHLKRYGHKAAIDERSLKAQGHSRKPTKHRGIRPQSSRYQLDKLRAKTTTSAIGTDCQNNQADPWRRQHYHSARHQAYGAD</sequence>
<evidence type="ECO:0000313" key="4">
    <source>
        <dbReference type="EMBL" id="CAK9253596.1"/>
    </source>
</evidence>
<protein>
    <recommendedName>
        <fullName evidence="3">MobA/MobL protein domain-containing protein</fullName>
    </recommendedName>
</protein>
<reference evidence="4" key="1">
    <citation type="submission" date="2024-02" db="EMBL/GenBank/DDBJ databases">
        <authorList>
            <consortium name="ELIXIR-Norway"/>
            <consortium name="Elixir Norway"/>
        </authorList>
    </citation>
    <scope>NUCLEOTIDE SEQUENCE</scope>
</reference>
<organism evidence="4 5">
    <name type="scientific">Sphagnum jensenii</name>
    <dbReference type="NCBI Taxonomy" id="128206"/>
    <lineage>
        <taxon>Eukaryota</taxon>
        <taxon>Viridiplantae</taxon>
        <taxon>Streptophyta</taxon>
        <taxon>Embryophyta</taxon>
        <taxon>Bryophyta</taxon>
        <taxon>Sphagnophytina</taxon>
        <taxon>Sphagnopsida</taxon>
        <taxon>Sphagnales</taxon>
        <taxon>Sphagnaceae</taxon>
        <taxon>Sphagnum</taxon>
    </lineage>
</organism>
<comment type="caution">
    <text evidence="4">The sequence shown here is derived from an EMBL/GenBank/DDBJ whole genome shotgun (WGS) entry which is preliminary data.</text>
</comment>
<dbReference type="Gene3D" id="3.30.930.30">
    <property type="match status" value="1"/>
</dbReference>
<gene>
    <name evidence="4" type="ORF">CSSPJE1EN1_LOCUS28974</name>
</gene>
<feature type="domain" description="MobA/MobL protein" evidence="3">
    <location>
        <begin position="18"/>
        <end position="219"/>
    </location>
</feature>
<evidence type="ECO:0000256" key="2">
    <source>
        <dbReference type="SAM" id="MobiDB-lite"/>
    </source>
</evidence>